<gene>
    <name evidence="3" type="ORF">GRAN_3946</name>
</gene>
<sequence>MEVKVKLKNLPIGDHAIHIHQKPLCEGPDFKSAGGHFNPDGKQHGLDNPMGHHNGDLGKNITIGEQHTGEITYKVDYLSMTPGAPNSIFGTSIMIHEKADDQKTDPTGAAGNRIACGVINAPTP</sequence>
<evidence type="ECO:0000313" key="4">
    <source>
        <dbReference type="Proteomes" id="UP000289437"/>
    </source>
</evidence>
<dbReference type="PANTHER" id="PTHR10003">
    <property type="entry name" value="SUPEROXIDE DISMUTASE CU-ZN -RELATED"/>
    <property type="match status" value="1"/>
</dbReference>
<keyword evidence="4" id="KW-1185">Reference proteome</keyword>
<evidence type="ECO:0000256" key="1">
    <source>
        <dbReference type="ARBA" id="ARBA00010457"/>
    </source>
</evidence>
<accession>A0A4Q0SWP9</accession>
<dbReference type="GO" id="GO:0006801">
    <property type="term" value="P:superoxide metabolic process"/>
    <property type="evidence" value="ECO:0007669"/>
    <property type="project" value="InterPro"/>
</dbReference>
<name>A0A4Q0SWP9_9BACT</name>
<protein>
    <submittedName>
        <fullName evidence="3">Superoxide dismutase [Cu-Zn]</fullName>
    </submittedName>
</protein>
<reference evidence="4" key="2">
    <citation type="submission" date="2019-02" db="EMBL/GenBank/DDBJ databases">
        <title>Granulicella sibirica sp. nov., a psychrotolerant acidobacterium isolated from an organic soil layer in forested tundra, West Siberia.</title>
        <authorList>
            <person name="Oshkin I.Y."/>
            <person name="Kulichevskaya I.S."/>
            <person name="Rijpstra W.I.C."/>
            <person name="Sinninghe Damste J.S."/>
            <person name="Rakitin A.L."/>
            <person name="Ravin N.V."/>
            <person name="Dedysh S.N."/>
        </authorList>
    </citation>
    <scope>NUCLEOTIDE SEQUENCE [LARGE SCALE GENOMIC DNA]</scope>
    <source>
        <strain evidence="4">AF10</strain>
    </source>
</reference>
<comment type="caution">
    <text evidence="3">The sequence shown here is derived from an EMBL/GenBank/DDBJ whole genome shotgun (WGS) entry which is preliminary data.</text>
</comment>
<dbReference type="InterPro" id="IPR024134">
    <property type="entry name" value="SOD_Cu/Zn_/chaperone"/>
</dbReference>
<dbReference type="InterPro" id="IPR036423">
    <property type="entry name" value="SOD-like_Cu/Zn_dom_sf"/>
</dbReference>
<proteinExistence type="inferred from homology"/>
<comment type="similarity">
    <text evidence="1">Belongs to the Cu-Zn superoxide dismutase family.</text>
</comment>
<dbReference type="GO" id="GO:0005507">
    <property type="term" value="F:copper ion binding"/>
    <property type="evidence" value="ECO:0007669"/>
    <property type="project" value="InterPro"/>
</dbReference>
<feature type="domain" description="Superoxide dismutase copper/zinc binding" evidence="2">
    <location>
        <begin position="2"/>
        <end position="119"/>
    </location>
</feature>
<dbReference type="EMBL" id="RDSM01000003">
    <property type="protein sequence ID" value="RXH54842.1"/>
    <property type="molecule type" value="Genomic_DNA"/>
</dbReference>
<dbReference type="SUPFAM" id="SSF49329">
    <property type="entry name" value="Cu,Zn superoxide dismutase-like"/>
    <property type="match status" value="1"/>
</dbReference>
<dbReference type="Proteomes" id="UP000289437">
    <property type="component" value="Unassembled WGS sequence"/>
</dbReference>
<dbReference type="Pfam" id="PF00080">
    <property type="entry name" value="Sod_Cu"/>
    <property type="match status" value="1"/>
</dbReference>
<dbReference type="AlphaFoldDB" id="A0A4Q0SWP9"/>
<dbReference type="InterPro" id="IPR001424">
    <property type="entry name" value="SOD_Cu_Zn_dom"/>
</dbReference>
<evidence type="ECO:0000259" key="2">
    <source>
        <dbReference type="Pfam" id="PF00080"/>
    </source>
</evidence>
<reference evidence="3 4" key="1">
    <citation type="submission" date="2018-11" db="EMBL/GenBank/DDBJ databases">
        <authorList>
            <person name="Mardanov A.V."/>
            <person name="Ravin N.V."/>
            <person name="Dedysh S.N."/>
        </authorList>
    </citation>
    <scope>NUCLEOTIDE SEQUENCE [LARGE SCALE GENOMIC DNA]</scope>
    <source>
        <strain evidence="3 4">AF10</strain>
    </source>
</reference>
<evidence type="ECO:0000313" key="3">
    <source>
        <dbReference type="EMBL" id="RXH54842.1"/>
    </source>
</evidence>
<organism evidence="3 4">
    <name type="scientific">Granulicella sibirica</name>
    <dbReference type="NCBI Taxonomy" id="2479048"/>
    <lineage>
        <taxon>Bacteria</taxon>
        <taxon>Pseudomonadati</taxon>
        <taxon>Acidobacteriota</taxon>
        <taxon>Terriglobia</taxon>
        <taxon>Terriglobales</taxon>
        <taxon>Acidobacteriaceae</taxon>
        <taxon>Granulicella</taxon>
    </lineage>
</organism>
<dbReference type="Gene3D" id="2.60.40.200">
    <property type="entry name" value="Superoxide dismutase, copper/zinc binding domain"/>
    <property type="match status" value="1"/>
</dbReference>